<feature type="region of interest" description="Disordered" evidence="1">
    <location>
        <begin position="1"/>
        <end position="109"/>
    </location>
</feature>
<proteinExistence type="predicted"/>
<sequence>MPMWPFGRKGRKPSRIKTDGPEVVAEGKQPVASSQAQLSATVAGPEYPQGVGGKPSRRRSNRQDGRDSSPDTSQQKQKDYGEKGRGLSDSDLSPLETTSEKLPFRRGSVEDITALPIAKELGTSPHLRPVASDRADIPYNFQLNSNSPSNQPLAKERGKLQRPDNQKRQSGSGSILPLTKNSNKRSKEDHVREEELRAMSAPMVLPKRPAGNSGGLLRRDSKRMRGGLNRNFDRPTSTISLPLEDSIHSSMSGGSETHTFALGWDKFSPRPRIRLSFQPQYGSGALVPVESDASRSQSRRDQRPAITPETLNESRRIDELADNMDATDLREMMERDKRRREKKKKLQEERLRQKLERRAEKQRAKELKKEQEAAAAADVALQDIHPALRDVHPALRDIHPALRSEQPDTKVGLGIEAGPSVTSQPPYTHRMPEDLGPTDTGTYLDPPSEEQLSSNPFADPSDPTSPPTEEPMPTEIPETPFEEPVISNAQAIRYSRASMTPPTSPTQHVRAASNISHLPELIRERSHEPAQERIHELAQEPSREASIAVSTQPTQSERRRSSDVSTGRRFGWPSFFKRSGPAAKAPSIDRGRATPSEMSFSNTSRESMSRRELPAHLVQQPQQQSRSGTPARKQSKFREDLAEMPVSPPDSRVQSPEVTSPSAHAIAARRGYRGPSPLNFEPSSSLASSSVNDPFSNARTDSPVTPARKISGLNSQSAASVVSEGSWLSGKLGKKPSLQALTRSIEGPPMVKEPEEDFHASYEDLGIPDDEYFRRLTPQPDDRRLSAHSGLKGHAKKPSSTAIGPGSDSDLDDDRDSLLEGDTTEETVKHGDIARLPTVVRREDQATRVKSREGLLNFYREGGANTADSPGASSTDESSPERESPSEEGPSPTQRAFVERARSVDLGKGHIRAVSAGSAKLLDIPARSGSGAEKRSSFPGQNSRHSTPML</sequence>
<feature type="compositionally biased region" description="Basic and acidic residues" evidence="1">
    <location>
        <begin position="346"/>
        <end position="371"/>
    </location>
</feature>
<feature type="compositionally biased region" description="Low complexity" evidence="1">
    <location>
        <begin position="471"/>
        <end position="484"/>
    </location>
</feature>
<feature type="compositionally biased region" description="Basic and acidic residues" evidence="1">
    <location>
        <begin position="327"/>
        <end position="336"/>
    </location>
</feature>
<evidence type="ECO:0000313" key="3">
    <source>
        <dbReference type="Proteomes" id="UP001172684"/>
    </source>
</evidence>
<dbReference type="Proteomes" id="UP001172684">
    <property type="component" value="Unassembled WGS sequence"/>
</dbReference>
<feature type="compositionally biased region" description="Basic and acidic residues" evidence="1">
    <location>
        <begin position="76"/>
        <end position="88"/>
    </location>
</feature>
<keyword evidence="3" id="KW-1185">Reference proteome</keyword>
<feature type="region of interest" description="Disordered" evidence="1">
    <location>
        <begin position="138"/>
        <end position="254"/>
    </location>
</feature>
<feature type="region of interest" description="Disordered" evidence="1">
    <location>
        <begin position="398"/>
        <end position="950"/>
    </location>
</feature>
<feature type="region of interest" description="Disordered" evidence="1">
    <location>
        <begin position="275"/>
        <end position="371"/>
    </location>
</feature>
<comment type="caution">
    <text evidence="2">The sequence shown here is derived from an EMBL/GenBank/DDBJ whole genome shotgun (WGS) entry which is preliminary data.</text>
</comment>
<feature type="compositionally biased region" description="Polar residues" evidence="1">
    <location>
        <begin position="619"/>
        <end position="628"/>
    </location>
</feature>
<name>A0ABQ9P484_9PEZI</name>
<feature type="compositionally biased region" description="Basic and acidic residues" evidence="1">
    <location>
        <begin position="520"/>
        <end position="543"/>
    </location>
</feature>
<feature type="compositionally biased region" description="Basic and acidic residues" evidence="1">
    <location>
        <begin position="154"/>
        <end position="167"/>
    </location>
</feature>
<evidence type="ECO:0000256" key="1">
    <source>
        <dbReference type="SAM" id="MobiDB-lite"/>
    </source>
</evidence>
<evidence type="ECO:0008006" key="4">
    <source>
        <dbReference type="Google" id="ProtNLM"/>
    </source>
</evidence>
<feature type="compositionally biased region" description="Polar residues" evidence="1">
    <location>
        <begin position="31"/>
        <end position="40"/>
    </location>
</feature>
<reference evidence="2" key="1">
    <citation type="submission" date="2022-10" db="EMBL/GenBank/DDBJ databases">
        <title>Culturing micro-colonial fungi from biological soil crusts in the Mojave desert and describing Neophaeococcomyces mojavensis, and introducing the new genera and species Taxawa tesnikishii.</title>
        <authorList>
            <person name="Kurbessoian T."/>
            <person name="Stajich J.E."/>
        </authorList>
    </citation>
    <scope>NUCLEOTIDE SEQUENCE</scope>
    <source>
        <strain evidence="2">TK_1</strain>
    </source>
</reference>
<feature type="compositionally biased region" description="Polar residues" evidence="1">
    <location>
        <begin position="497"/>
        <end position="507"/>
    </location>
</feature>
<feature type="compositionally biased region" description="Basic and acidic residues" evidence="1">
    <location>
        <begin position="98"/>
        <end position="109"/>
    </location>
</feature>
<gene>
    <name evidence="2" type="ORF">H2201_000266</name>
</gene>
<feature type="compositionally biased region" description="Basic and acidic residues" evidence="1">
    <location>
        <begin position="185"/>
        <end position="197"/>
    </location>
</feature>
<feature type="compositionally biased region" description="Polar residues" evidence="1">
    <location>
        <begin position="141"/>
        <end position="152"/>
    </location>
</feature>
<feature type="compositionally biased region" description="Polar residues" evidence="1">
    <location>
        <begin position="596"/>
        <end position="606"/>
    </location>
</feature>
<dbReference type="EMBL" id="JAPDRL010000002">
    <property type="protein sequence ID" value="KAJ9669399.1"/>
    <property type="molecule type" value="Genomic_DNA"/>
</dbReference>
<organism evidence="2 3">
    <name type="scientific">Coniosporium apollinis</name>
    <dbReference type="NCBI Taxonomy" id="61459"/>
    <lineage>
        <taxon>Eukaryota</taxon>
        <taxon>Fungi</taxon>
        <taxon>Dikarya</taxon>
        <taxon>Ascomycota</taxon>
        <taxon>Pezizomycotina</taxon>
        <taxon>Dothideomycetes</taxon>
        <taxon>Dothideomycetes incertae sedis</taxon>
        <taxon>Coniosporium</taxon>
    </lineage>
</organism>
<feature type="compositionally biased region" description="Basic and acidic residues" evidence="1">
    <location>
        <begin position="897"/>
        <end position="908"/>
    </location>
</feature>
<feature type="compositionally biased region" description="Basic and acidic residues" evidence="1">
    <location>
        <begin position="398"/>
        <end position="408"/>
    </location>
</feature>
<feature type="compositionally biased region" description="Basic and acidic residues" evidence="1">
    <location>
        <begin position="840"/>
        <end position="853"/>
    </location>
</feature>
<protein>
    <recommendedName>
        <fullName evidence="4">Inner centromere protein ARK-binding domain-containing protein</fullName>
    </recommendedName>
</protein>
<evidence type="ECO:0000313" key="2">
    <source>
        <dbReference type="EMBL" id="KAJ9669399.1"/>
    </source>
</evidence>
<feature type="compositionally biased region" description="Polar residues" evidence="1">
    <location>
        <begin position="652"/>
        <end position="662"/>
    </location>
</feature>
<accession>A0ABQ9P484</accession>
<feature type="compositionally biased region" description="Polar residues" evidence="1">
    <location>
        <begin position="938"/>
        <end position="950"/>
    </location>
</feature>
<feature type="compositionally biased region" description="Polar residues" evidence="1">
    <location>
        <begin position="681"/>
        <end position="703"/>
    </location>
</feature>